<sequence>MRIAVDVRVLLRLLLGAGVWLVLSIVLAGFIFAGSERSIDLASHDATVSPDYSGQIVLRTGPVLPDLRAPSDSRLGLEIRLGKSDTTSLEELTTRYAAIASQPEGQVAAVGRAVRSMAIAALLQGAALAALPLVLWVVVGPTRRRELLARLRTRGGVAGLVAIALVVGLAVVPLTWGRAESPEETWEPLQAFVGEDVPLPDEARDVEIMDDVTTEETQRLITSAVSTYQRSLTFYSDAADRAGELELRTPEEDETVVVIVSDRHLNVGMDKVARAIGDRAEASALFDLGDDTSTGERWEAFSLDSVAAAFDDYDGHWGVAGNHDHGGFVRSHLEDLGWTYFDGEVVDGPGDSRIIGVDDPRSSGLGNWRDETGLTSAEVAEALTEEVCRADEEGDRVSTVLLHDADFGDAALERGCVDLVLGGHVHVQSGPTPVEGEGGETGYTYTLGTTGGAAYAIAIGSKLRRAASIGLLTYREGRPVGLQSIELQSNGRFDVHEWVELTY</sequence>
<name>A0A4S8NHJ0_9ACTN</name>
<gene>
    <name evidence="3" type="ORF">E9934_08055</name>
</gene>
<dbReference type="Proteomes" id="UP000307087">
    <property type="component" value="Unassembled WGS sequence"/>
</dbReference>
<keyword evidence="1" id="KW-0812">Transmembrane</keyword>
<dbReference type="Pfam" id="PF00149">
    <property type="entry name" value="Metallophos"/>
    <property type="match status" value="1"/>
</dbReference>
<feature type="domain" description="Calcineurin-like phosphoesterase" evidence="2">
    <location>
        <begin position="257"/>
        <end position="427"/>
    </location>
</feature>
<evidence type="ECO:0000313" key="4">
    <source>
        <dbReference type="Proteomes" id="UP000307087"/>
    </source>
</evidence>
<dbReference type="EMBL" id="STGW01000004">
    <property type="protein sequence ID" value="THV14609.1"/>
    <property type="molecule type" value="Genomic_DNA"/>
</dbReference>
<dbReference type="RefSeq" id="WP_136562372.1">
    <property type="nucleotide sequence ID" value="NZ_BAABLS010000003.1"/>
</dbReference>
<dbReference type="AlphaFoldDB" id="A0A4S8NHJ0"/>
<evidence type="ECO:0000313" key="3">
    <source>
        <dbReference type="EMBL" id="THV14609.1"/>
    </source>
</evidence>
<feature type="transmembrane region" description="Helical" evidence="1">
    <location>
        <begin position="117"/>
        <end position="139"/>
    </location>
</feature>
<dbReference type="InterPro" id="IPR004843">
    <property type="entry name" value="Calcineurin-like_PHP"/>
</dbReference>
<dbReference type="SUPFAM" id="SSF56300">
    <property type="entry name" value="Metallo-dependent phosphatases"/>
    <property type="match status" value="1"/>
</dbReference>
<dbReference type="InterPro" id="IPR029052">
    <property type="entry name" value="Metallo-depent_PP-like"/>
</dbReference>
<keyword evidence="4" id="KW-1185">Reference proteome</keyword>
<organism evidence="3 4">
    <name type="scientific">Nocardioides caeni</name>
    <dbReference type="NCBI Taxonomy" id="574700"/>
    <lineage>
        <taxon>Bacteria</taxon>
        <taxon>Bacillati</taxon>
        <taxon>Actinomycetota</taxon>
        <taxon>Actinomycetes</taxon>
        <taxon>Propionibacteriales</taxon>
        <taxon>Nocardioidaceae</taxon>
        <taxon>Nocardioides</taxon>
    </lineage>
</organism>
<keyword evidence="1" id="KW-0472">Membrane</keyword>
<keyword evidence="1" id="KW-1133">Transmembrane helix</keyword>
<dbReference type="OrthoDB" id="5241348at2"/>
<reference evidence="3 4" key="1">
    <citation type="journal article" date="2009" name="Int. J. Syst. Evol. Microbiol.">
        <title>Nocardioides caeni sp. nov., isolated from wastewater.</title>
        <authorList>
            <person name="Yoon J.H."/>
            <person name="Kang S.J."/>
            <person name="Park S."/>
            <person name="Kim W."/>
            <person name="Oh T.K."/>
        </authorList>
    </citation>
    <scope>NUCLEOTIDE SEQUENCE [LARGE SCALE GENOMIC DNA]</scope>
    <source>
        <strain evidence="3 4">DSM 23134</strain>
    </source>
</reference>
<evidence type="ECO:0000259" key="2">
    <source>
        <dbReference type="Pfam" id="PF00149"/>
    </source>
</evidence>
<feature type="transmembrane region" description="Helical" evidence="1">
    <location>
        <begin position="151"/>
        <end position="176"/>
    </location>
</feature>
<accession>A0A4S8NHJ0</accession>
<proteinExistence type="predicted"/>
<feature type="transmembrane region" description="Helical" evidence="1">
    <location>
        <begin position="9"/>
        <end position="33"/>
    </location>
</feature>
<comment type="caution">
    <text evidence="3">The sequence shown here is derived from an EMBL/GenBank/DDBJ whole genome shotgun (WGS) entry which is preliminary data.</text>
</comment>
<evidence type="ECO:0000256" key="1">
    <source>
        <dbReference type="SAM" id="Phobius"/>
    </source>
</evidence>
<protein>
    <submittedName>
        <fullName evidence="3">Metallophosphoesterase</fullName>
    </submittedName>
</protein>